<gene>
    <name evidence="1" type="ORF">TNIN_245081</name>
</gene>
<evidence type="ECO:0000313" key="1">
    <source>
        <dbReference type="EMBL" id="GFY59580.1"/>
    </source>
</evidence>
<dbReference type="EMBL" id="BMAV01012681">
    <property type="protein sequence ID" value="GFY59580.1"/>
    <property type="molecule type" value="Genomic_DNA"/>
</dbReference>
<evidence type="ECO:0000313" key="2">
    <source>
        <dbReference type="Proteomes" id="UP000886998"/>
    </source>
</evidence>
<organism evidence="1 2">
    <name type="scientific">Trichonephila inaurata madagascariensis</name>
    <dbReference type="NCBI Taxonomy" id="2747483"/>
    <lineage>
        <taxon>Eukaryota</taxon>
        <taxon>Metazoa</taxon>
        <taxon>Ecdysozoa</taxon>
        <taxon>Arthropoda</taxon>
        <taxon>Chelicerata</taxon>
        <taxon>Arachnida</taxon>
        <taxon>Araneae</taxon>
        <taxon>Araneomorphae</taxon>
        <taxon>Entelegynae</taxon>
        <taxon>Araneoidea</taxon>
        <taxon>Nephilidae</taxon>
        <taxon>Trichonephila</taxon>
        <taxon>Trichonephila inaurata</taxon>
    </lineage>
</organism>
<accession>A0A8X7C882</accession>
<comment type="caution">
    <text evidence="1">The sequence shown here is derived from an EMBL/GenBank/DDBJ whole genome shotgun (WGS) entry which is preliminary data.</text>
</comment>
<dbReference type="Proteomes" id="UP000886998">
    <property type="component" value="Unassembled WGS sequence"/>
</dbReference>
<reference evidence="1" key="1">
    <citation type="submission" date="2020-08" db="EMBL/GenBank/DDBJ databases">
        <title>Multicomponent nature underlies the extraordinary mechanical properties of spider dragline silk.</title>
        <authorList>
            <person name="Kono N."/>
            <person name="Nakamura H."/>
            <person name="Mori M."/>
            <person name="Yoshida Y."/>
            <person name="Ohtoshi R."/>
            <person name="Malay A.D."/>
            <person name="Moran D.A.P."/>
            <person name="Tomita M."/>
            <person name="Numata K."/>
            <person name="Arakawa K."/>
        </authorList>
    </citation>
    <scope>NUCLEOTIDE SEQUENCE</scope>
</reference>
<sequence length="69" mass="7796">MVEVNCGAFNDCHHWSKCTHDGDSMAALEHGALSQDVDGCPLRYDRGRDRKLFGVQTPHPPLTSWLCRR</sequence>
<proteinExistence type="predicted"/>
<name>A0A8X7C882_9ARAC</name>
<protein>
    <submittedName>
        <fullName evidence="1">Uncharacterized protein</fullName>
    </submittedName>
</protein>
<dbReference type="AlphaFoldDB" id="A0A8X7C882"/>
<keyword evidence="2" id="KW-1185">Reference proteome</keyword>